<evidence type="ECO:0000259" key="1">
    <source>
        <dbReference type="Pfam" id="PF00485"/>
    </source>
</evidence>
<dbReference type="Proteomes" id="UP000011083">
    <property type="component" value="Unassembled WGS sequence"/>
</dbReference>
<dbReference type="Pfam" id="PF00485">
    <property type="entry name" value="PRK"/>
    <property type="match status" value="1"/>
</dbReference>
<protein>
    <recommendedName>
        <fullName evidence="1">Phosphoribulokinase/uridine kinase domain-containing protein</fullName>
    </recommendedName>
</protein>
<reference evidence="2 3" key="1">
    <citation type="journal article" date="2013" name="Genome Biol.">
        <title>Genome of Acanthamoeba castellanii highlights extensive lateral gene transfer and early evolution of tyrosine kinase signaling.</title>
        <authorList>
            <person name="Clarke M."/>
            <person name="Lohan A.J."/>
            <person name="Liu B."/>
            <person name="Lagkouvardos I."/>
            <person name="Roy S."/>
            <person name="Zafar N."/>
            <person name="Bertelli C."/>
            <person name="Schilde C."/>
            <person name="Kianianmomeni A."/>
            <person name="Burglin T.R."/>
            <person name="Frech C."/>
            <person name="Turcotte B."/>
            <person name="Kopec K.O."/>
            <person name="Synnott J.M."/>
            <person name="Choo C."/>
            <person name="Paponov I."/>
            <person name="Finkler A."/>
            <person name="Soon Heng Tan C."/>
            <person name="Hutchins A.P."/>
            <person name="Weinmeier T."/>
            <person name="Rattei T."/>
            <person name="Chu J.S."/>
            <person name="Gimenez G."/>
            <person name="Irimia M."/>
            <person name="Rigden D.J."/>
            <person name="Fitzpatrick D.A."/>
            <person name="Lorenzo-Morales J."/>
            <person name="Bateman A."/>
            <person name="Chiu C.H."/>
            <person name="Tang P."/>
            <person name="Hegemann P."/>
            <person name="Fromm H."/>
            <person name="Raoult D."/>
            <person name="Greub G."/>
            <person name="Miranda-Saavedra D."/>
            <person name="Chen N."/>
            <person name="Nash P."/>
            <person name="Ginger M.L."/>
            <person name="Horn M."/>
            <person name="Schaap P."/>
            <person name="Caler L."/>
            <person name="Loftus B."/>
        </authorList>
    </citation>
    <scope>NUCLEOTIDE SEQUENCE [LARGE SCALE GENOMIC DNA]</scope>
    <source>
        <strain evidence="2 3">Neff</strain>
    </source>
</reference>
<dbReference type="KEGG" id="acan:ACA1_380630"/>
<dbReference type="OrthoDB" id="6362633at2759"/>
<dbReference type="EMBL" id="KB008053">
    <property type="protein sequence ID" value="ELR14397.1"/>
    <property type="molecule type" value="Genomic_DNA"/>
</dbReference>
<dbReference type="VEuPathDB" id="AmoebaDB:ACA1_380630"/>
<dbReference type="GO" id="GO:0005524">
    <property type="term" value="F:ATP binding"/>
    <property type="evidence" value="ECO:0007669"/>
    <property type="project" value="InterPro"/>
</dbReference>
<dbReference type="InterPro" id="IPR006083">
    <property type="entry name" value="PRK/URK"/>
</dbReference>
<dbReference type="AlphaFoldDB" id="L8GN29"/>
<feature type="domain" description="Phosphoribulokinase/uridine kinase" evidence="1">
    <location>
        <begin position="208"/>
        <end position="321"/>
    </location>
</feature>
<dbReference type="STRING" id="1257118.L8GN29"/>
<keyword evidence="3" id="KW-1185">Reference proteome</keyword>
<sequence length="332" mass="36470">MEEIARAGDLASALVRLFDVASTSPTQMSDDAVAQILRHTMEPAPSNLWAVLCSLPTRPLDPPAPQSLGNIWQHFLRLRAALASLRSVEAAGLRTQLSPSLLASDPATVLSEILMFALNRLFAPVGTGGEDDTDVDVSCVFAFDAYHYPNAYLDSHFVERDGAEVPLRQFKGDPVSFDVSAFVRDLQRIKHQDGDGGGSGGGDNAGRKEIRLPVYDRRLHDPVPDALTIKSQHSFVLVEGLLLLHDELGFEAIRDHLDVCLFLDVDEPECHRRVVARKVVGGRDPDDAERHYARVDLPNVVRINQRSERADLLLQLGPDGEIRSARPGRLAP</sequence>
<proteinExistence type="predicted"/>
<accession>L8GN29</accession>
<dbReference type="SUPFAM" id="SSF52540">
    <property type="entry name" value="P-loop containing nucleoside triphosphate hydrolases"/>
    <property type="match status" value="1"/>
</dbReference>
<evidence type="ECO:0000313" key="3">
    <source>
        <dbReference type="Proteomes" id="UP000011083"/>
    </source>
</evidence>
<dbReference type="Gene3D" id="3.40.50.300">
    <property type="entry name" value="P-loop containing nucleotide triphosphate hydrolases"/>
    <property type="match status" value="1"/>
</dbReference>
<dbReference type="InterPro" id="IPR027417">
    <property type="entry name" value="P-loop_NTPase"/>
</dbReference>
<dbReference type="GO" id="GO:0016301">
    <property type="term" value="F:kinase activity"/>
    <property type="evidence" value="ECO:0007669"/>
    <property type="project" value="InterPro"/>
</dbReference>
<evidence type="ECO:0000313" key="2">
    <source>
        <dbReference type="EMBL" id="ELR14397.1"/>
    </source>
</evidence>
<dbReference type="PANTHER" id="PTHR10285">
    <property type="entry name" value="URIDINE KINASE"/>
    <property type="match status" value="1"/>
</dbReference>
<dbReference type="GeneID" id="14914971"/>
<dbReference type="RefSeq" id="XP_004336410.1">
    <property type="nucleotide sequence ID" value="XM_004336362.1"/>
</dbReference>
<organism evidence="2 3">
    <name type="scientific">Acanthamoeba castellanii (strain ATCC 30010 / Neff)</name>
    <dbReference type="NCBI Taxonomy" id="1257118"/>
    <lineage>
        <taxon>Eukaryota</taxon>
        <taxon>Amoebozoa</taxon>
        <taxon>Discosea</taxon>
        <taxon>Longamoebia</taxon>
        <taxon>Centramoebida</taxon>
        <taxon>Acanthamoebidae</taxon>
        <taxon>Acanthamoeba</taxon>
    </lineage>
</organism>
<gene>
    <name evidence="2" type="ORF">ACA1_380630</name>
</gene>
<name>L8GN29_ACACF</name>